<proteinExistence type="predicted"/>
<dbReference type="InParanoid" id="A0A7R8UGI4"/>
<dbReference type="Gene3D" id="3.20.20.80">
    <property type="entry name" value="Glycosidases"/>
    <property type="match status" value="1"/>
</dbReference>
<dbReference type="SMART" id="SM00494">
    <property type="entry name" value="ChtBD2"/>
    <property type="match status" value="2"/>
</dbReference>
<dbReference type="EMBL" id="LR899010">
    <property type="protein sequence ID" value="CAD7080447.1"/>
    <property type="molecule type" value="Genomic_DNA"/>
</dbReference>
<feature type="signal peptide" evidence="1">
    <location>
        <begin position="1"/>
        <end position="21"/>
    </location>
</feature>
<gene>
    <name evidence="3" type="ORF">HERILL_LOCUS3600</name>
</gene>
<dbReference type="Proteomes" id="UP000594454">
    <property type="component" value="Chromosome 2"/>
</dbReference>
<protein>
    <recommendedName>
        <fullName evidence="2">Chitin-binding type-2 domain-containing protein</fullName>
    </recommendedName>
</protein>
<reference evidence="3 4" key="1">
    <citation type="submission" date="2020-11" db="EMBL/GenBank/DDBJ databases">
        <authorList>
            <person name="Wallbank WR R."/>
            <person name="Pardo Diaz C."/>
            <person name="Kozak K."/>
            <person name="Martin S."/>
            <person name="Jiggins C."/>
            <person name="Moest M."/>
            <person name="Warren A I."/>
            <person name="Generalovic N T."/>
            <person name="Byers J.R.P. K."/>
            <person name="Montejo-Kovacevich G."/>
            <person name="Yen C E."/>
        </authorList>
    </citation>
    <scope>NUCLEOTIDE SEQUENCE [LARGE SCALE GENOMIC DNA]</scope>
</reference>
<keyword evidence="4" id="KW-1185">Reference proteome</keyword>
<dbReference type="OrthoDB" id="6020543at2759"/>
<dbReference type="Pfam" id="PF01607">
    <property type="entry name" value="CBM_14"/>
    <property type="match status" value="2"/>
</dbReference>
<dbReference type="Gene3D" id="2.170.140.10">
    <property type="entry name" value="Chitin binding domain"/>
    <property type="match status" value="1"/>
</dbReference>
<keyword evidence="1" id="KW-0732">Signal</keyword>
<organism evidence="3 4">
    <name type="scientific">Hermetia illucens</name>
    <name type="common">Black soldier fly</name>
    <dbReference type="NCBI Taxonomy" id="343691"/>
    <lineage>
        <taxon>Eukaryota</taxon>
        <taxon>Metazoa</taxon>
        <taxon>Ecdysozoa</taxon>
        <taxon>Arthropoda</taxon>
        <taxon>Hexapoda</taxon>
        <taxon>Insecta</taxon>
        <taxon>Pterygota</taxon>
        <taxon>Neoptera</taxon>
        <taxon>Endopterygota</taxon>
        <taxon>Diptera</taxon>
        <taxon>Brachycera</taxon>
        <taxon>Stratiomyomorpha</taxon>
        <taxon>Stratiomyidae</taxon>
        <taxon>Hermetiinae</taxon>
        <taxon>Hermetia</taxon>
    </lineage>
</organism>
<feature type="domain" description="Chitin-binding type-2" evidence="2">
    <location>
        <begin position="24"/>
        <end position="71"/>
    </location>
</feature>
<evidence type="ECO:0000256" key="1">
    <source>
        <dbReference type="SAM" id="SignalP"/>
    </source>
</evidence>
<dbReference type="PROSITE" id="PS50940">
    <property type="entry name" value="CHIT_BIND_II"/>
    <property type="match status" value="2"/>
</dbReference>
<evidence type="ECO:0000259" key="2">
    <source>
        <dbReference type="PROSITE" id="PS50940"/>
    </source>
</evidence>
<feature type="chain" id="PRO_5031427338" description="Chitin-binding type-2 domain-containing protein" evidence="1">
    <location>
        <begin position="22"/>
        <end position="140"/>
    </location>
</feature>
<dbReference type="SUPFAM" id="SSF57625">
    <property type="entry name" value="Invertebrate chitin-binding proteins"/>
    <property type="match status" value="2"/>
</dbReference>
<evidence type="ECO:0000313" key="3">
    <source>
        <dbReference type="EMBL" id="CAD7080447.1"/>
    </source>
</evidence>
<dbReference type="AlphaFoldDB" id="A0A7R8UGI4"/>
<dbReference type="InterPro" id="IPR036508">
    <property type="entry name" value="Chitin-bd_dom_sf"/>
</dbReference>
<feature type="domain" description="Chitin-binding type-2" evidence="2">
    <location>
        <begin position="86"/>
        <end position="133"/>
    </location>
</feature>
<evidence type="ECO:0000313" key="4">
    <source>
        <dbReference type="Proteomes" id="UP000594454"/>
    </source>
</evidence>
<dbReference type="InterPro" id="IPR002557">
    <property type="entry name" value="Chitin-bd_dom"/>
</dbReference>
<name>A0A7R8UGI4_HERIL</name>
<dbReference type="GO" id="GO:0008061">
    <property type="term" value="F:chitin binding"/>
    <property type="evidence" value="ECO:0007669"/>
    <property type="project" value="InterPro"/>
</dbReference>
<accession>A0A7R8UGI4</accession>
<sequence>MYKAIIPFSLWVVFLTPHACQESPITCFGFPDGKTYAKPGTDNEFYICAAGIPVSQKCKDGLIFYPSEGYCAKEQGSVVTPPPVGPNVCENQVDGTLYPSPSGGSDYIMCKNNQMVVQKCQNNYVFDEAYGGCVENKCSK</sequence>
<dbReference type="GO" id="GO:0005576">
    <property type="term" value="C:extracellular region"/>
    <property type="evidence" value="ECO:0007669"/>
    <property type="project" value="InterPro"/>
</dbReference>